<dbReference type="Proteomes" id="UP000290932">
    <property type="component" value="Unassembled WGS sequence"/>
</dbReference>
<accession>A0A498H1K7</accession>
<evidence type="ECO:0000313" key="2">
    <source>
        <dbReference type="Proteomes" id="UP000290932"/>
    </source>
</evidence>
<sequence length="119" mass="13558">MPLDEVDEVIDRLEALLEGTTIAEQSARLQVAVLEERNPPLSKTYEMTVDMEHDAAVRSELGSLGFEYYPFGEDAMSSLWISEEYGLMVFLEFDANDGRFYTFRLVSFDVISEAEEISE</sequence>
<proteinExistence type="predicted"/>
<name>A0A498H1K7_9EURY</name>
<protein>
    <submittedName>
        <fullName evidence="1">Uncharacterized protein</fullName>
    </submittedName>
</protein>
<reference evidence="1 2" key="1">
    <citation type="journal article" date="2015" name="Int. J. Syst. Evol. Microbiol.">
        <title>Methanoculleus taiwanensis sp. nov., a methanogen isolated from deep marine sediment at the deformation front area near Taiwan.</title>
        <authorList>
            <person name="Weng C.Y."/>
            <person name="Chen S.C."/>
            <person name="Lai M.C."/>
            <person name="Wu S.Y."/>
            <person name="Lin S."/>
            <person name="Yang T.F."/>
            <person name="Chen P.C."/>
        </authorList>
    </citation>
    <scope>NUCLEOTIDE SEQUENCE [LARGE SCALE GENOMIC DNA]</scope>
    <source>
        <strain evidence="1 2">CYW4</strain>
    </source>
</reference>
<dbReference type="OrthoDB" id="105402at2157"/>
<dbReference type="EMBL" id="LHQS01000001">
    <property type="protein sequence ID" value="RXE56712.1"/>
    <property type="molecule type" value="Genomic_DNA"/>
</dbReference>
<dbReference type="RefSeq" id="WP_128692431.1">
    <property type="nucleotide sequence ID" value="NZ_LHQS01000001.1"/>
</dbReference>
<organism evidence="1 2">
    <name type="scientific">Methanoculleus taiwanensis</name>
    <dbReference type="NCBI Taxonomy" id="1550565"/>
    <lineage>
        <taxon>Archaea</taxon>
        <taxon>Methanobacteriati</taxon>
        <taxon>Methanobacteriota</taxon>
        <taxon>Stenosarchaea group</taxon>
        <taxon>Methanomicrobia</taxon>
        <taxon>Methanomicrobiales</taxon>
        <taxon>Methanomicrobiaceae</taxon>
        <taxon>Methanoculleus</taxon>
    </lineage>
</organism>
<gene>
    <name evidence="1" type="ORF">ABH15_00580</name>
</gene>
<comment type="caution">
    <text evidence="1">The sequence shown here is derived from an EMBL/GenBank/DDBJ whole genome shotgun (WGS) entry which is preliminary data.</text>
</comment>
<evidence type="ECO:0000313" key="1">
    <source>
        <dbReference type="EMBL" id="RXE56712.1"/>
    </source>
</evidence>
<keyword evidence="2" id="KW-1185">Reference proteome</keyword>
<dbReference type="AlphaFoldDB" id="A0A498H1K7"/>